<organism evidence="2">
    <name type="scientific">marine sediment metagenome</name>
    <dbReference type="NCBI Taxonomy" id="412755"/>
    <lineage>
        <taxon>unclassified sequences</taxon>
        <taxon>metagenomes</taxon>
        <taxon>ecological metagenomes</taxon>
    </lineage>
</organism>
<evidence type="ECO:0000256" key="1">
    <source>
        <dbReference type="SAM" id="MobiDB-lite"/>
    </source>
</evidence>
<name>A0A0F9WER4_9ZZZZ</name>
<reference evidence="2" key="1">
    <citation type="journal article" date="2015" name="Nature">
        <title>Complex archaea that bridge the gap between prokaryotes and eukaryotes.</title>
        <authorList>
            <person name="Spang A."/>
            <person name="Saw J.H."/>
            <person name="Jorgensen S.L."/>
            <person name="Zaremba-Niedzwiedzka K."/>
            <person name="Martijn J."/>
            <person name="Lind A.E."/>
            <person name="van Eijk R."/>
            <person name="Schleper C."/>
            <person name="Guy L."/>
            <person name="Ettema T.J."/>
        </authorList>
    </citation>
    <scope>NUCLEOTIDE SEQUENCE</scope>
</reference>
<accession>A0A0F9WER4</accession>
<feature type="region of interest" description="Disordered" evidence="1">
    <location>
        <begin position="1"/>
        <end position="31"/>
    </location>
</feature>
<dbReference type="EMBL" id="LAZR01000172">
    <property type="protein sequence ID" value="KKN84351.1"/>
    <property type="molecule type" value="Genomic_DNA"/>
</dbReference>
<feature type="compositionally biased region" description="Polar residues" evidence="1">
    <location>
        <begin position="1"/>
        <end position="10"/>
    </location>
</feature>
<comment type="caution">
    <text evidence="2">The sequence shown here is derived from an EMBL/GenBank/DDBJ whole genome shotgun (WGS) entry which is preliminary data.</text>
</comment>
<dbReference type="Gene3D" id="6.10.140.1340">
    <property type="match status" value="1"/>
</dbReference>
<evidence type="ECO:0000313" key="2">
    <source>
        <dbReference type="EMBL" id="KKN84351.1"/>
    </source>
</evidence>
<sequence length="144" mass="16307">MTSSHQNIATGDQADRVRSSTSPSLNHTIDRQTDENIQQFSRLDRRAISQRIDALDLEWDVERVLEVNASTLALSGLVLGLTVSKRWFLLPGVVLPFLLQHGLQGWCPPLSILRRLGVRTRSEIDREKFALLEALEHPPLNTHH</sequence>
<protein>
    <recommendedName>
        <fullName evidence="3">DUF2892 domain-containing protein</fullName>
    </recommendedName>
</protein>
<evidence type="ECO:0008006" key="3">
    <source>
        <dbReference type="Google" id="ProtNLM"/>
    </source>
</evidence>
<gene>
    <name evidence="2" type="ORF">LCGC14_0290130</name>
</gene>
<dbReference type="AlphaFoldDB" id="A0A0F9WER4"/>
<proteinExistence type="predicted"/>